<dbReference type="InterPro" id="IPR001387">
    <property type="entry name" value="Cro/C1-type_HTH"/>
</dbReference>
<gene>
    <name evidence="3" type="ORF">BJ987_002479</name>
</gene>
<dbReference type="InterPro" id="IPR043917">
    <property type="entry name" value="DUF5753"/>
</dbReference>
<dbReference type="CDD" id="cd00093">
    <property type="entry name" value="HTH_XRE"/>
    <property type="match status" value="1"/>
</dbReference>
<dbReference type="Gene3D" id="1.10.260.40">
    <property type="entry name" value="lambda repressor-like DNA-binding domains"/>
    <property type="match status" value="1"/>
</dbReference>
<feature type="region of interest" description="Disordered" evidence="1">
    <location>
        <begin position="173"/>
        <end position="194"/>
    </location>
</feature>
<feature type="domain" description="HTH cro/C1-type" evidence="2">
    <location>
        <begin position="208"/>
        <end position="264"/>
    </location>
</feature>
<keyword evidence="4" id="KW-1185">Reference proteome</keyword>
<dbReference type="Pfam" id="PF13560">
    <property type="entry name" value="HTH_31"/>
    <property type="match status" value="1"/>
</dbReference>
<organism evidence="3 4">
    <name type="scientific">Nocardia goodfellowii</name>
    <dbReference type="NCBI Taxonomy" id="882446"/>
    <lineage>
        <taxon>Bacteria</taxon>
        <taxon>Bacillati</taxon>
        <taxon>Actinomycetota</taxon>
        <taxon>Actinomycetes</taxon>
        <taxon>Mycobacteriales</taxon>
        <taxon>Nocardiaceae</taxon>
        <taxon>Nocardia</taxon>
    </lineage>
</organism>
<reference evidence="3 4" key="1">
    <citation type="submission" date="2021-03" db="EMBL/GenBank/DDBJ databases">
        <title>Sequencing the genomes of 1000 actinobacteria strains.</title>
        <authorList>
            <person name="Klenk H.-P."/>
        </authorList>
    </citation>
    <scope>NUCLEOTIDE SEQUENCE [LARGE SCALE GENOMIC DNA]</scope>
    <source>
        <strain evidence="3 4">DSM 45516</strain>
    </source>
</reference>
<evidence type="ECO:0000313" key="4">
    <source>
        <dbReference type="Proteomes" id="UP001519325"/>
    </source>
</evidence>
<evidence type="ECO:0000256" key="1">
    <source>
        <dbReference type="SAM" id="MobiDB-lite"/>
    </source>
</evidence>
<comment type="caution">
    <text evidence="3">The sequence shown here is derived from an EMBL/GenBank/DDBJ whole genome shotgun (WGS) entry which is preliminary data.</text>
</comment>
<sequence>MDRFRSGLVYHLPSYSLAISVPRWHSMPMGAAEDWKRLAERVVTRREQLDMHTRQDLSRSTGLSYRVLGDLERGTRGVSEGTLALVEQALEWAPGSARKVLRGGEPAVTAVPAPAVSRGSDNADRDNGRTAPIMRPLAEAYRIAAKFSGAEFGYEGRRLFEVLDEIRQLLDQNSMRDGSQASRPNSTESELNRKESLPTVLRIAIGRYLKRQREDNGLDCETVCDLLGYADDKYLRQLESGRAAFGPQTLHKLLLLYRVPGAIAERDLAGLAMAAGRSGWWTRYDDILPDWFKQYVQLEQCAATIRTFESHFVPGLLQTADYARAVLGLSQVDSVGSRVQMRLQRQLILHTATPPKLWAIIDEGALRHPQEPVAMMRDQIRHLLFMSGKRGVTIQILPRNAPTCTNVGSFSLLRFGFEKKDDPDIVYLEQLTTALYLDRPEEVSAYRALMNRLSVAALSPRDSETFLTDLYDRYQRESDQLV</sequence>
<dbReference type="EMBL" id="JAGGMR010000001">
    <property type="protein sequence ID" value="MBP2189578.1"/>
    <property type="molecule type" value="Genomic_DNA"/>
</dbReference>
<feature type="domain" description="HTH cro/C1-type" evidence="2">
    <location>
        <begin position="41"/>
        <end position="93"/>
    </location>
</feature>
<evidence type="ECO:0000313" key="3">
    <source>
        <dbReference type="EMBL" id="MBP2189578.1"/>
    </source>
</evidence>
<accession>A0ABS4QER5</accession>
<dbReference type="Pfam" id="PF19054">
    <property type="entry name" value="DUF5753"/>
    <property type="match status" value="1"/>
</dbReference>
<name>A0ABS4QER5_9NOCA</name>
<dbReference type="SMART" id="SM00530">
    <property type="entry name" value="HTH_XRE"/>
    <property type="match status" value="2"/>
</dbReference>
<dbReference type="SUPFAM" id="SSF47413">
    <property type="entry name" value="lambda repressor-like DNA-binding domains"/>
    <property type="match status" value="2"/>
</dbReference>
<dbReference type="InterPro" id="IPR010982">
    <property type="entry name" value="Lambda_DNA-bd_dom_sf"/>
</dbReference>
<feature type="compositionally biased region" description="Polar residues" evidence="1">
    <location>
        <begin position="173"/>
        <end position="189"/>
    </location>
</feature>
<dbReference type="Proteomes" id="UP001519325">
    <property type="component" value="Unassembled WGS sequence"/>
</dbReference>
<evidence type="ECO:0000259" key="2">
    <source>
        <dbReference type="SMART" id="SM00530"/>
    </source>
</evidence>
<protein>
    <submittedName>
        <fullName evidence="3">Transcriptional regulator with XRE-family HTH domain</fullName>
    </submittedName>
</protein>
<proteinExistence type="predicted"/>